<keyword evidence="1" id="KW-1133">Transmembrane helix</keyword>
<keyword evidence="1" id="KW-0812">Transmembrane</keyword>
<accession>A0ABW5TWR8</accession>
<keyword evidence="1" id="KW-0472">Membrane</keyword>
<comment type="caution">
    <text evidence="2">The sequence shown here is derived from an EMBL/GenBank/DDBJ whole genome shotgun (WGS) entry which is preliminary data.</text>
</comment>
<organism evidence="2 3">
    <name type="scientific">Pedobacter alpinus</name>
    <dbReference type="NCBI Taxonomy" id="1590643"/>
    <lineage>
        <taxon>Bacteria</taxon>
        <taxon>Pseudomonadati</taxon>
        <taxon>Bacteroidota</taxon>
        <taxon>Sphingobacteriia</taxon>
        <taxon>Sphingobacteriales</taxon>
        <taxon>Sphingobacteriaceae</taxon>
        <taxon>Pedobacter</taxon>
    </lineage>
</organism>
<dbReference type="Proteomes" id="UP001597546">
    <property type="component" value="Unassembled WGS sequence"/>
</dbReference>
<reference evidence="3" key="1">
    <citation type="journal article" date="2019" name="Int. J. Syst. Evol. Microbiol.">
        <title>The Global Catalogue of Microorganisms (GCM) 10K type strain sequencing project: providing services to taxonomists for standard genome sequencing and annotation.</title>
        <authorList>
            <consortium name="The Broad Institute Genomics Platform"/>
            <consortium name="The Broad Institute Genome Sequencing Center for Infectious Disease"/>
            <person name="Wu L."/>
            <person name="Ma J."/>
        </authorList>
    </citation>
    <scope>NUCLEOTIDE SEQUENCE [LARGE SCALE GENOMIC DNA]</scope>
    <source>
        <strain evidence="3">KCTC 42456</strain>
    </source>
</reference>
<feature type="transmembrane region" description="Helical" evidence="1">
    <location>
        <begin position="40"/>
        <end position="62"/>
    </location>
</feature>
<proteinExistence type="predicted"/>
<gene>
    <name evidence="2" type="ORF">ACFSSE_16840</name>
</gene>
<feature type="transmembrane region" description="Helical" evidence="1">
    <location>
        <begin position="14"/>
        <end position="34"/>
    </location>
</feature>
<evidence type="ECO:0000313" key="3">
    <source>
        <dbReference type="Proteomes" id="UP001597546"/>
    </source>
</evidence>
<keyword evidence="3" id="KW-1185">Reference proteome</keyword>
<evidence type="ECO:0000256" key="1">
    <source>
        <dbReference type="SAM" id="Phobius"/>
    </source>
</evidence>
<protein>
    <submittedName>
        <fullName evidence="2">Uncharacterized protein</fullName>
    </submittedName>
</protein>
<dbReference type="RefSeq" id="WP_379044345.1">
    <property type="nucleotide sequence ID" value="NZ_JBHSKW010000039.1"/>
</dbReference>
<name>A0ABW5TWR8_9SPHI</name>
<sequence>MRERILSGWTFKRGLYVTLGIIVIIQSVTQHQWFGVVLGSYFAAMGLFSFGCAGGNCFSGYCSTKTPKYNKQEIEDIRFEEVKSK</sequence>
<dbReference type="EMBL" id="JBHULV010000053">
    <property type="protein sequence ID" value="MFD2733379.1"/>
    <property type="molecule type" value="Genomic_DNA"/>
</dbReference>
<evidence type="ECO:0000313" key="2">
    <source>
        <dbReference type="EMBL" id="MFD2733379.1"/>
    </source>
</evidence>